<comment type="caution">
    <text evidence="1">The sequence shown here is derived from an EMBL/GenBank/DDBJ whole genome shotgun (WGS) entry which is preliminary data.</text>
</comment>
<dbReference type="EMBL" id="LSCQ01000042">
    <property type="protein sequence ID" value="KXB36418.1"/>
    <property type="molecule type" value="Genomic_DNA"/>
</dbReference>
<gene>
    <name evidence="1" type="ORF">HMPREF3187_00785</name>
</gene>
<protein>
    <submittedName>
        <fullName evidence="1">Uncharacterized protein</fullName>
    </submittedName>
</protein>
<reference evidence="1 2" key="1">
    <citation type="submission" date="2016-01" db="EMBL/GenBank/DDBJ databases">
        <authorList>
            <person name="Oliw E.H."/>
        </authorList>
    </citation>
    <scope>NUCLEOTIDE SEQUENCE [LARGE SCALE GENOMIC DNA]</scope>
    <source>
        <strain evidence="1 2">KA00635</strain>
    </source>
</reference>
<accession>A0A133XZN2</accession>
<dbReference type="PATRIC" id="fig|87541.4.peg.779"/>
<proteinExistence type="predicted"/>
<dbReference type="Proteomes" id="UP000070422">
    <property type="component" value="Unassembled WGS sequence"/>
</dbReference>
<dbReference type="AlphaFoldDB" id="A0A133XZN2"/>
<evidence type="ECO:0000313" key="1">
    <source>
        <dbReference type="EMBL" id="KXB36418.1"/>
    </source>
</evidence>
<organism evidence="1 2">
    <name type="scientific">Aerococcus christensenii</name>
    <dbReference type="NCBI Taxonomy" id="87541"/>
    <lineage>
        <taxon>Bacteria</taxon>
        <taxon>Bacillati</taxon>
        <taxon>Bacillota</taxon>
        <taxon>Bacilli</taxon>
        <taxon>Lactobacillales</taxon>
        <taxon>Aerococcaceae</taxon>
        <taxon>Aerococcus</taxon>
    </lineage>
</organism>
<name>A0A133XZN2_9LACT</name>
<sequence length="41" mass="5024">MYFHPKTVRKNRELSLDSIEKSTELEGFDFLKKRELFVDLY</sequence>
<evidence type="ECO:0000313" key="2">
    <source>
        <dbReference type="Proteomes" id="UP000070422"/>
    </source>
</evidence>